<keyword evidence="3 6" id="KW-0812">Transmembrane</keyword>
<sequence>KLKVFSRLNFVCFITCVAGIVVMDFLLVKCTNFCDRNRLVTLAFTGSIGMTLVILACALSEDKVWWPFFVVIFYVLAPLPTILARRYTEHTGSSNSSIELAIFLTMGFVVSSFALPIVLARAPIIHPVIEWSACYLTLAGNLIVYLTYIGFFVTLYQEDSDYSMW</sequence>
<feature type="transmembrane region" description="Helical" evidence="6">
    <location>
        <begin position="96"/>
        <end position="115"/>
    </location>
</feature>
<dbReference type="GO" id="GO:0032511">
    <property type="term" value="P:late endosome to vacuole transport via multivesicular body sorting pathway"/>
    <property type="evidence" value="ECO:0007669"/>
    <property type="project" value="TreeGrafter"/>
</dbReference>
<evidence type="ECO:0000256" key="4">
    <source>
        <dbReference type="ARBA" id="ARBA00022989"/>
    </source>
</evidence>
<dbReference type="Pfam" id="PF04133">
    <property type="entry name" value="Vps55"/>
    <property type="match status" value="1"/>
</dbReference>
<evidence type="ECO:0000256" key="3">
    <source>
        <dbReference type="ARBA" id="ARBA00022692"/>
    </source>
</evidence>
<name>A0A1B6LAF9_9HEMI</name>
<feature type="non-terminal residue" evidence="7">
    <location>
        <position position="1"/>
    </location>
</feature>
<feature type="transmembrane region" description="Helical" evidence="6">
    <location>
        <begin position="65"/>
        <end position="84"/>
    </location>
</feature>
<dbReference type="InterPro" id="IPR007262">
    <property type="entry name" value="Vps55/LEPROT"/>
</dbReference>
<evidence type="ECO:0000256" key="5">
    <source>
        <dbReference type="ARBA" id="ARBA00023136"/>
    </source>
</evidence>
<comment type="similarity">
    <text evidence="2">Belongs to the OB-RGRP/VPS55 family.</text>
</comment>
<dbReference type="AlphaFoldDB" id="A0A1B6LAF9"/>
<evidence type="ECO:0000256" key="2">
    <source>
        <dbReference type="ARBA" id="ARBA00005645"/>
    </source>
</evidence>
<evidence type="ECO:0000256" key="1">
    <source>
        <dbReference type="ARBA" id="ARBA00004141"/>
    </source>
</evidence>
<keyword evidence="4 6" id="KW-1133">Transmembrane helix</keyword>
<gene>
    <name evidence="7" type="ORF">g.10024</name>
</gene>
<feature type="transmembrane region" description="Helical" evidence="6">
    <location>
        <begin position="135"/>
        <end position="156"/>
    </location>
</feature>
<organism evidence="7">
    <name type="scientific">Graphocephala atropunctata</name>
    <dbReference type="NCBI Taxonomy" id="36148"/>
    <lineage>
        <taxon>Eukaryota</taxon>
        <taxon>Metazoa</taxon>
        <taxon>Ecdysozoa</taxon>
        <taxon>Arthropoda</taxon>
        <taxon>Hexapoda</taxon>
        <taxon>Insecta</taxon>
        <taxon>Pterygota</taxon>
        <taxon>Neoptera</taxon>
        <taxon>Paraneoptera</taxon>
        <taxon>Hemiptera</taxon>
        <taxon>Auchenorrhyncha</taxon>
        <taxon>Membracoidea</taxon>
        <taxon>Cicadellidae</taxon>
        <taxon>Cicadellinae</taxon>
        <taxon>Cicadellini</taxon>
        <taxon>Graphocephala</taxon>
    </lineage>
</organism>
<reference evidence="7" key="1">
    <citation type="submission" date="2015-11" db="EMBL/GenBank/DDBJ databases">
        <title>De novo transcriptome assembly of four potential Pierce s Disease insect vectors from Arizona vineyards.</title>
        <authorList>
            <person name="Tassone E.E."/>
        </authorList>
    </citation>
    <scope>NUCLEOTIDE SEQUENCE</scope>
</reference>
<dbReference type="EMBL" id="GEBQ01019483">
    <property type="protein sequence ID" value="JAT20494.1"/>
    <property type="molecule type" value="Transcribed_RNA"/>
</dbReference>
<dbReference type="GO" id="GO:0005768">
    <property type="term" value="C:endosome"/>
    <property type="evidence" value="ECO:0007669"/>
    <property type="project" value="TreeGrafter"/>
</dbReference>
<proteinExistence type="inferred from homology"/>
<feature type="transmembrane region" description="Helical" evidence="6">
    <location>
        <begin position="6"/>
        <end position="27"/>
    </location>
</feature>
<evidence type="ECO:0000313" key="7">
    <source>
        <dbReference type="EMBL" id="JAT20494.1"/>
    </source>
</evidence>
<protein>
    <submittedName>
        <fullName evidence="7">Uncharacterized protein</fullName>
    </submittedName>
</protein>
<accession>A0A1B6LAF9</accession>
<comment type="subcellular location">
    <subcellularLocation>
        <location evidence="1">Membrane</location>
        <topology evidence="1">Multi-pass membrane protein</topology>
    </subcellularLocation>
</comment>
<dbReference type="PANTHER" id="PTHR12050:SF0">
    <property type="entry name" value="RH04491P"/>
    <property type="match status" value="1"/>
</dbReference>
<feature type="transmembrane region" description="Helical" evidence="6">
    <location>
        <begin position="39"/>
        <end position="59"/>
    </location>
</feature>
<dbReference type="GO" id="GO:0016020">
    <property type="term" value="C:membrane"/>
    <property type="evidence" value="ECO:0007669"/>
    <property type="project" value="UniProtKB-SubCell"/>
</dbReference>
<evidence type="ECO:0000256" key="6">
    <source>
        <dbReference type="SAM" id="Phobius"/>
    </source>
</evidence>
<dbReference type="PANTHER" id="PTHR12050">
    <property type="entry name" value="LEPTIN RECEPTOR-RELATED"/>
    <property type="match status" value="1"/>
</dbReference>
<keyword evidence="5 6" id="KW-0472">Membrane</keyword>